<dbReference type="InterPro" id="IPR039904">
    <property type="entry name" value="TRANK1"/>
</dbReference>
<evidence type="ECO:0000256" key="5">
    <source>
        <dbReference type="SAM" id="MobiDB-lite"/>
    </source>
</evidence>
<dbReference type="EMBL" id="KB469300">
    <property type="protein sequence ID" value="EPQ56620.1"/>
    <property type="molecule type" value="Genomic_DNA"/>
</dbReference>
<evidence type="ECO:0000313" key="8">
    <source>
        <dbReference type="Proteomes" id="UP000030669"/>
    </source>
</evidence>
<keyword evidence="3" id="KW-0347">Helicase</keyword>
<name>S7RPW7_GLOTA</name>
<evidence type="ECO:0000256" key="4">
    <source>
        <dbReference type="ARBA" id="ARBA00022840"/>
    </source>
</evidence>
<evidence type="ECO:0000259" key="6">
    <source>
        <dbReference type="Pfam" id="PF13361"/>
    </source>
</evidence>
<dbReference type="OMA" id="EECAHAS"/>
<dbReference type="GO" id="GO:0004386">
    <property type="term" value="F:helicase activity"/>
    <property type="evidence" value="ECO:0007669"/>
    <property type="project" value="UniProtKB-KW"/>
</dbReference>
<feature type="domain" description="UvrD-like helicase C-terminal" evidence="6">
    <location>
        <begin position="859"/>
        <end position="937"/>
    </location>
</feature>
<dbReference type="HOGENOM" id="CLU_001378_0_0_1"/>
<dbReference type="InterPro" id="IPR014017">
    <property type="entry name" value="DNA_helicase_UvrD-like_C"/>
</dbReference>
<evidence type="ECO:0000256" key="3">
    <source>
        <dbReference type="ARBA" id="ARBA00022806"/>
    </source>
</evidence>
<gene>
    <name evidence="7" type="ORF">GLOTRDRAFT_138300</name>
</gene>
<evidence type="ECO:0000256" key="2">
    <source>
        <dbReference type="ARBA" id="ARBA00022801"/>
    </source>
</evidence>
<organism evidence="7 8">
    <name type="scientific">Gloeophyllum trabeum (strain ATCC 11539 / FP-39264 / Madison 617)</name>
    <name type="common">Brown rot fungus</name>
    <dbReference type="NCBI Taxonomy" id="670483"/>
    <lineage>
        <taxon>Eukaryota</taxon>
        <taxon>Fungi</taxon>
        <taxon>Dikarya</taxon>
        <taxon>Basidiomycota</taxon>
        <taxon>Agaricomycotina</taxon>
        <taxon>Agaricomycetes</taxon>
        <taxon>Gloeophyllales</taxon>
        <taxon>Gloeophyllaceae</taxon>
        <taxon>Gloeophyllum</taxon>
    </lineage>
</organism>
<dbReference type="KEGG" id="gtr:GLOTRDRAFT_138300"/>
<accession>S7RPW7</accession>
<keyword evidence="1" id="KW-0547">Nucleotide-binding</keyword>
<dbReference type="PANTHER" id="PTHR21529:SF4">
    <property type="entry name" value="TPR AND ANKYRIN REPEAT-CONTAINING PROTEIN 1"/>
    <property type="match status" value="1"/>
</dbReference>
<dbReference type="eggNOG" id="ENOG502QQZC">
    <property type="taxonomic scope" value="Eukaryota"/>
</dbReference>
<proteinExistence type="predicted"/>
<reference evidence="7 8" key="1">
    <citation type="journal article" date="2012" name="Science">
        <title>The Paleozoic origin of enzymatic lignin decomposition reconstructed from 31 fungal genomes.</title>
        <authorList>
            <person name="Floudas D."/>
            <person name="Binder M."/>
            <person name="Riley R."/>
            <person name="Barry K."/>
            <person name="Blanchette R.A."/>
            <person name="Henrissat B."/>
            <person name="Martinez A.T."/>
            <person name="Otillar R."/>
            <person name="Spatafora J.W."/>
            <person name="Yadav J.S."/>
            <person name="Aerts A."/>
            <person name="Benoit I."/>
            <person name="Boyd A."/>
            <person name="Carlson A."/>
            <person name="Copeland A."/>
            <person name="Coutinho P.M."/>
            <person name="de Vries R.P."/>
            <person name="Ferreira P."/>
            <person name="Findley K."/>
            <person name="Foster B."/>
            <person name="Gaskell J."/>
            <person name="Glotzer D."/>
            <person name="Gorecki P."/>
            <person name="Heitman J."/>
            <person name="Hesse C."/>
            <person name="Hori C."/>
            <person name="Igarashi K."/>
            <person name="Jurgens J.A."/>
            <person name="Kallen N."/>
            <person name="Kersten P."/>
            <person name="Kohler A."/>
            <person name="Kuees U."/>
            <person name="Kumar T.K.A."/>
            <person name="Kuo A."/>
            <person name="LaButti K."/>
            <person name="Larrondo L.F."/>
            <person name="Lindquist E."/>
            <person name="Ling A."/>
            <person name="Lombard V."/>
            <person name="Lucas S."/>
            <person name="Lundell T."/>
            <person name="Martin R."/>
            <person name="McLaughlin D.J."/>
            <person name="Morgenstern I."/>
            <person name="Morin E."/>
            <person name="Murat C."/>
            <person name="Nagy L.G."/>
            <person name="Nolan M."/>
            <person name="Ohm R.A."/>
            <person name="Patyshakuliyeva A."/>
            <person name="Rokas A."/>
            <person name="Ruiz-Duenas F.J."/>
            <person name="Sabat G."/>
            <person name="Salamov A."/>
            <person name="Samejima M."/>
            <person name="Schmutz J."/>
            <person name="Slot J.C."/>
            <person name="St John F."/>
            <person name="Stenlid J."/>
            <person name="Sun H."/>
            <person name="Sun S."/>
            <person name="Syed K."/>
            <person name="Tsang A."/>
            <person name="Wiebenga A."/>
            <person name="Young D."/>
            <person name="Pisabarro A."/>
            <person name="Eastwood D.C."/>
            <person name="Martin F."/>
            <person name="Cullen D."/>
            <person name="Grigoriev I.V."/>
            <person name="Hibbett D.S."/>
        </authorList>
    </citation>
    <scope>NUCLEOTIDE SEQUENCE [LARGE SCALE GENOMIC DNA]</scope>
    <source>
        <strain evidence="7 8">ATCC 11539</strain>
    </source>
</reference>
<feature type="compositionally biased region" description="Basic residues" evidence="5">
    <location>
        <begin position="150"/>
        <end position="160"/>
    </location>
</feature>
<dbReference type="Gene3D" id="3.40.50.300">
    <property type="entry name" value="P-loop containing nucleotide triphosphate hydrolases"/>
    <property type="match status" value="1"/>
</dbReference>
<dbReference type="RefSeq" id="XP_007865323.1">
    <property type="nucleotide sequence ID" value="XM_007867132.1"/>
</dbReference>
<dbReference type="PANTHER" id="PTHR21529">
    <property type="entry name" value="MAMMARY TURMOR VIRUS RECEPTOR HOMOLOG 1, 2 MTVR1, 2"/>
    <property type="match status" value="1"/>
</dbReference>
<dbReference type="GO" id="GO:0016787">
    <property type="term" value="F:hydrolase activity"/>
    <property type="evidence" value="ECO:0007669"/>
    <property type="project" value="UniProtKB-KW"/>
</dbReference>
<dbReference type="GeneID" id="19303949"/>
<dbReference type="Pfam" id="PF13361">
    <property type="entry name" value="UvrD_C"/>
    <property type="match status" value="1"/>
</dbReference>
<dbReference type="InterPro" id="IPR027417">
    <property type="entry name" value="P-loop_NTPase"/>
</dbReference>
<sequence>MEPEFWTQCRVSGTLARLEGVLNKDNVDSYLKRLSSAPHILQIFLSGASDGLFSFVSNVIERGFPSAPGLFKDSTSSIMLSQLSLSLFFLTFPADFAAPSNLADCRRSVELSIPVLDALPFLTFQTEDHEPETIYDDDDMPFKVTQKSQSKNKKHKKPKKPVNDEAPFRNLGVDVPCSPQEAEKLGSDILADQKGILLYYLEILRRPGLGEYLPRLYDTEREQKGVKVDVDSSAQGGQNDEHMGVPAMESAYPIVQPMKAALYFESAKGLGDWHIFVSTRADRDLRAARKKDPDTFKIIAKKIGDLSKGHFSKDNQKRLTGPSLDVPIYEAKMTGDLRLVYQIDCIPEFDSDIERQVIKIFGIYTHAQMDNRLWEYVGHQLSGRGKEYRRRYIPQCWTALQLPRQTRCIFRNKPLNSGDNVIPPASFPPQSDGTEESSQILPQIPQNYLQEIHSILVLEKFVTLSQAFLNSILADRDVAHVFAVSPYEREIIEHTSSCYVIGRSGTGKTTTMLFKMLGIQRSWEQHSFSMPKPRQIFVTRSPILAVKVEEYFTKLLKSLGIASSKPRDLVQGDDIAGDLQVVRTLADLDENAEWRVDLPKRFSLLRPEHFPLFISFDHLCSMLEGDFGQSISASREVSTETHSTTDEIYTGGRQPVKGHDSMVSYDKFLEEYWPHLPQALTKGLDPALVFNEIMVLRRLCKNPNGMFWAGDTAQTISIGSSFKFNDLKAFLHRLEFANHVEARLKSRSTVTYSPEPPRTFQLAINYRSHAGIVRCAHSIVELITRFWPHSIDSLGEEKGIVEGLRPIFFGCSDLDTVRYEQFLFGESAARIEFGARQCILVRNETAKDELRQHVGDIGVILTLYESKGLEFDDVLLYNFFADSSCTLSQWRMILAVVVEIGPSARAPTFNEVRHAGICNELKFLYVAVTRARNNLWIYDPSDKAQPMQTFWSTNGCIDLYTSKMELPKLAVSSTPEEWSGTGWSLFENRRYYQAMHCFQRAGLKYETDIASAYHLRDHARSIHSLASARSKAFMEAADAFVGVAAASNQPRDRLTYMKNAAQCYVLAEDVRKAAQAFLDAEEFTLAASQYQKAGLFDEAIEVIRTTQVEADIAGTICHTARLFYLQKKRLKQAATLFDSVEDELCFMEDFGFDDVRADVLESMDKHAEAAAIHLEEGQLFDGIRLLLKDRTDPLAQQRAKEHLKDCFWQIMSLDCDDVILDAGRIGSEQLLHWTRQIEETTGRHGLDDEMRMFKAISSGDYVSLERLGHMLARSNLKAAAFLCFTHVFRPCSLIPTMSAKEASGFLSSFVTYTELLRHVATHQAPHISKSISKLFGFRLEPQGSVLLPKGTFFHKVSSRKKSRVLGSNDDGIRLSEAQFLGLYKHSLAGYALDIVLEEDNHWQELKALRPCLALVAFGRCNAEDVCPKDHVPTSRLRADAYNTRSAECRGSELCCFDYMRLCIPPTLS</sequence>
<dbReference type="SUPFAM" id="SSF52540">
    <property type="entry name" value="P-loop containing nucleoside triphosphate hydrolases"/>
    <property type="match status" value="1"/>
</dbReference>
<keyword evidence="8" id="KW-1185">Reference proteome</keyword>
<feature type="region of interest" description="Disordered" evidence="5">
    <location>
        <begin position="419"/>
        <end position="438"/>
    </location>
</feature>
<dbReference type="STRING" id="670483.S7RPW7"/>
<dbReference type="Proteomes" id="UP000030669">
    <property type="component" value="Unassembled WGS sequence"/>
</dbReference>
<keyword evidence="2 7" id="KW-0378">Hydrolase</keyword>
<feature type="compositionally biased region" description="Polar residues" evidence="5">
    <location>
        <begin position="428"/>
        <end position="438"/>
    </location>
</feature>
<evidence type="ECO:0000256" key="1">
    <source>
        <dbReference type="ARBA" id="ARBA00022741"/>
    </source>
</evidence>
<protein>
    <submittedName>
        <fullName evidence="7">p-loop containing nucleoside triphosphate hydrolase protein</fullName>
    </submittedName>
</protein>
<dbReference type="GO" id="GO:0005524">
    <property type="term" value="F:ATP binding"/>
    <property type="evidence" value="ECO:0007669"/>
    <property type="project" value="UniProtKB-KW"/>
</dbReference>
<keyword evidence="4" id="KW-0067">ATP-binding</keyword>
<dbReference type="OrthoDB" id="3156807at2759"/>
<feature type="region of interest" description="Disordered" evidence="5">
    <location>
        <begin position="145"/>
        <end position="171"/>
    </location>
</feature>
<evidence type="ECO:0000313" key="7">
    <source>
        <dbReference type="EMBL" id="EPQ56620.1"/>
    </source>
</evidence>